<sequence length="58" mass="6731">MAFNPFLLHHAAFLKTETAKPTCEDQGSAVDDFLIAMQTYQMEFDDENVRVKKFFTLQ</sequence>
<protein>
    <submittedName>
        <fullName evidence="1">Uncharacterized protein</fullName>
    </submittedName>
</protein>
<dbReference type="EMBL" id="DF974118">
    <property type="protein sequence ID" value="GAU45371.1"/>
    <property type="molecule type" value="Genomic_DNA"/>
</dbReference>
<evidence type="ECO:0000313" key="1">
    <source>
        <dbReference type="EMBL" id="GAU45371.1"/>
    </source>
</evidence>
<dbReference type="AlphaFoldDB" id="A0A2Z6NMW2"/>
<accession>A0A2Z6NMW2</accession>
<reference evidence="2" key="1">
    <citation type="journal article" date="2017" name="Front. Plant Sci.">
        <title>Climate Clever Clovers: New Paradigm to Reduce the Environmental Footprint of Ruminants by Breeding Low Methanogenic Forages Utilizing Haplotype Variation.</title>
        <authorList>
            <person name="Kaur P."/>
            <person name="Appels R."/>
            <person name="Bayer P.E."/>
            <person name="Keeble-Gagnere G."/>
            <person name="Wang J."/>
            <person name="Hirakawa H."/>
            <person name="Shirasawa K."/>
            <person name="Vercoe P."/>
            <person name="Stefanova K."/>
            <person name="Durmic Z."/>
            <person name="Nichols P."/>
            <person name="Revell C."/>
            <person name="Isobe S.N."/>
            <person name="Edwards D."/>
            <person name="Erskine W."/>
        </authorList>
    </citation>
    <scope>NUCLEOTIDE SEQUENCE [LARGE SCALE GENOMIC DNA]</scope>
    <source>
        <strain evidence="2">cv. Daliak</strain>
    </source>
</reference>
<keyword evidence="2" id="KW-1185">Reference proteome</keyword>
<dbReference type="Proteomes" id="UP000242715">
    <property type="component" value="Unassembled WGS sequence"/>
</dbReference>
<gene>
    <name evidence="1" type="ORF">TSUD_89900</name>
</gene>
<evidence type="ECO:0000313" key="2">
    <source>
        <dbReference type="Proteomes" id="UP000242715"/>
    </source>
</evidence>
<organism evidence="1 2">
    <name type="scientific">Trifolium subterraneum</name>
    <name type="common">Subterranean clover</name>
    <dbReference type="NCBI Taxonomy" id="3900"/>
    <lineage>
        <taxon>Eukaryota</taxon>
        <taxon>Viridiplantae</taxon>
        <taxon>Streptophyta</taxon>
        <taxon>Embryophyta</taxon>
        <taxon>Tracheophyta</taxon>
        <taxon>Spermatophyta</taxon>
        <taxon>Magnoliopsida</taxon>
        <taxon>eudicotyledons</taxon>
        <taxon>Gunneridae</taxon>
        <taxon>Pentapetalae</taxon>
        <taxon>rosids</taxon>
        <taxon>fabids</taxon>
        <taxon>Fabales</taxon>
        <taxon>Fabaceae</taxon>
        <taxon>Papilionoideae</taxon>
        <taxon>50 kb inversion clade</taxon>
        <taxon>NPAAA clade</taxon>
        <taxon>Hologalegina</taxon>
        <taxon>IRL clade</taxon>
        <taxon>Trifolieae</taxon>
        <taxon>Trifolium</taxon>
    </lineage>
</organism>
<name>A0A2Z6NMW2_TRISU</name>
<proteinExistence type="predicted"/>